<organism evidence="4 5">
    <name type="scientific">Cerasibacillus terrae</name>
    <dbReference type="NCBI Taxonomy" id="2498845"/>
    <lineage>
        <taxon>Bacteria</taxon>
        <taxon>Bacillati</taxon>
        <taxon>Bacillota</taxon>
        <taxon>Bacilli</taxon>
        <taxon>Bacillales</taxon>
        <taxon>Bacillaceae</taxon>
        <taxon>Cerasibacillus</taxon>
    </lineage>
</organism>
<dbReference type="PANTHER" id="PTHR30328:SF54">
    <property type="entry name" value="HTH-TYPE TRANSCRIPTIONAL REPRESSOR SCO4008"/>
    <property type="match status" value="1"/>
</dbReference>
<dbReference type="InterPro" id="IPR050109">
    <property type="entry name" value="HTH-type_TetR-like_transc_reg"/>
</dbReference>
<dbReference type="Gene3D" id="1.10.357.10">
    <property type="entry name" value="Tetracycline Repressor, domain 2"/>
    <property type="match status" value="1"/>
</dbReference>
<dbReference type="InterPro" id="IPR036271">
    <property type="entry name" value="Tet_transcr_reg_TetR-rel_C_sf"/>
</dbReference>
<dbReference type="PROSITE" id="PS01081">
    <property type="entry name" value="HTH_TETR_1"/>
    <property type="match status" value="1"/>
</dbReference>
<dbReference type="GO" id="GO:0003677">
    <property type="term" value="F:DNA binding"/>
    <property type="evidence" value="ECO:0007669"/>
    <property type="project" value="UniProtKB-UniRule"/>
</dbReference>
<dbReference type="GO" id="GO:0006355">
    <property type="term" value="P:regulation of DNA-templated transcription"/>
    <property type="evidence" value="ECO:0007669"/>
    <property type="project" value="UniProtKB-ARBA"/>
</dbReference>
<dbReference type="AlphaFoldDB" id="A0A5C8NW28"/>
<dbReference type="InterPro" id="IPR009057">
    <property type="entry name" value="Homeodomain-like_sf"/>
</dbReference>
<dbReference type="PANTHER" id="PTHR30328">
    <property type="entry name" value="TRANSCRIPTIONAL REPRESSOR"/>
    <property type="match status" value="1"/>
</dbReference>
<dbReference type="OrthoDB" id="2356263at2"/>
<evidence type="ECO:0000256" key="1">
    <source>
        <dbReference type="ARBA" id="ARBA00023125"/>
    </source>
</evidence>
<dbReference type="InterPro" id="IPR023772">
    <property type="entry name" value="DNA-bd_HTH_TetR-type_CS"/>
</dbReference>
<gene>
    <name evidence="4" type="ORF">FHP05_08230</name>
</gene>
<dbReference type="EMBL" id="VDUW01000004">
    <property type="protein sequence ID" value="TXL65180.1"/>
    <property type="molecule type" value="Genomic_DNA"/>
</dbReference>
<dbReference type="Proteomes" id="UP000321574">
    <property type="component" value="Unassembled WGS sequence"/>
</dbReference>
<dbReference type="Pfam" id="PF00440">
    <property type="entry name" value="TetR_N"/>
    <property type="match status" value="1"/>
</dbReference>
<keyword evidence="5" id="KW-1185">Reference proteome</keyword>
<sequence>MEAAIQTLDEIGFVKASLTQIAKRAGISTALISYHFKDKFDLMNHLLVKLMEDSISFILKKTRQENTIEKQLSAFIMASLEYQYTHSERNTALIEIVFNARTAENVPYYKINEEDDVNPLLEELKRILREGQDNGVFGDFQVEIMATIIQGSIGEYMFNPQLTKNVNWKTYGHELVNMFERIVKKS</sequence>
<protein>
    <submittedName>
        <fullName evidence="4">TetR family transcriptional regulator</fullName>
    </submittedName>
</protein>
<proteinExistence type="predicted"/>
<dbReference type="PROSITE" id="PS50977">
    <property type="entry name" value="HTH_TETR_2"/>
    <property type="match status" value="1"/>
</dbReference>
<dbReference type="SUPFAM" id="SSF46689">
    <property type="entry name" value="Homeodomain-like"/>
    <property type="match status" value="1"/>
</dbReference>
<comment type="caution">
    <text evidence="4">The sequence shown here is derived from an EMBL/GenBank/DDBJ whole genome shotgun (WGS) entry which is preliminary data.</text>
</comment>
<evidence type="ECO:0000259" key="3">
    <source>
        <dbReference type="PROSITE" id="PS50977"/>
    </source>
</evidence>
<evidence type="ECO:0000256" key="2">
    <source>
        <dbReference type="PROSITE-ProRule" id="PRU00335"/>
    </source>
</evidence>
<keyword evidence="1 2" id="KW-0238">DNA-binding</keyword>
<feature type="DNA-binding region" description="H-T-H motif" evidence="2">
    <location>
        <begin position="17"/>
        <end position="36"/>
    </location>
</feature>
<feature type="domain" description="HTH tetR-type" evidence="3">
    <location>
        <begin position="1"/>
        <end position="54"/>
    </location>
</feature>
<evidence type="ECO:0000313" key="4">
    <source>
        <dbReference type="EMBL" id="TXL65180.1"/>
    </source>
</evidence>
<dbReference type="InterPro" id="IPR001647">
    <property type="entry name" value="HTH_TetR"/>
</dbReference>
<evidence type="ECO:0000313" key="5">
    <source>
        <dbReference type="Proteomes" id="UP000321574"/>
    </source>
</evidence>
<name>A0A5C8NW28_9BACI</name>
<reference evidence="4 5" key="1">
    <citation type="submission" date="2019-06" db="EMBL/GenBank/DDBJ databases">
        <title>Cerasibacillus sp. nov., isolated from maize field.</title>
        <authorList>
            <person name="Lin S.-Y."/>
            <person name="Tsai C.-F."/>
            <person name="Young C.-C."/>
        </authorList>
    </citation>
    <scope>NUCLEOTIDE SEQUENCE [LARGE SCALE GENOMIC DNA]</scope>
    <source>
        <strain evidence="4 5">CC-CFT480</strain>
    </source>
</reference>
<accession>A0A5C8NW28</accession>
<dbReference type="SUPFAM" id="SSF48498">
    <property type="entry name" value="Tetracyclin repressor-like, C-terminal domain"/>
    <property type="match status" value="1"/>
</dbReference>